<evidence type="ECO:0000313" key="2">
    <source>
        <dbReference type="Proteomes" id="UP001141552"/>
    </source>
</evidence>
<proteinExistence type="predicted"/>
<gene>
    <name evidence="1" type="ORF">Tsubulata_019208</name>
</gene>
<dbReference type="EMBL" id="JAKUCV010003233">
    <property type="protein sequence ID" value="KAJ4839676.1"/>
    <property type="molecule type" value="Genomic_DNA"/>
</dbReference>
<keyword evidence="2" id="KW-1185">Reference proteome</keyword>
<evidence type="ECO:0000313" key="1">
    <source>
        <dbReference type="EMBL" id="KAJ4839676.1"/>
    </source>
</evidence>
<reference evidence="1" key="1">
    <citation type="submission" date="2022-02" db="EMBL/GenBank/DDBJ databases">
        <authorList>
            <person name="Henning P.M."/>
            <person name="McCubbin A.G."/>
            <person name="Shore J.S."/>
        </authorList>
    </citation>
    <scope>NUCLEOTIDE SEQUENCE</scope>
    <source>
        <strain evidence="1">F60SS</strain>
        <tissue evidence="1">Leaves</tissue>
    </source>
</reference>
<name>A0A9Q0G0F3_9ROSI</name>
<accession>A0A9Q0G0F3</accession>
<dbReference type="Proteomes" id="UP001141552">
    <property type="component" value="Unassembled WGS sequence"/>
</dbReference>
<comment type="caution">
    <text evidence="1">The sequence shown here is derived from an EMBL/GenBank/DDBJ whole genome shotgun (WGS) entry which is preliminary data.</text>
</comment>
<dbReference type="AlphaFoldDB" id="A0A9Q0G0F3"/>
<protein>
    <submittedName>
        <fullName evidence="1">Uncharacterized protein</fullName>
    </submittedName>
</protein>
<sequence length="169" mass="19407">MSAEKVAVDLKFLFSLLTNNLMMRMAVGHRLIEEQHAYTDMEKQAYLELVKALGIWRNGKDNSKNQQGKRSVQNLVDQVRSSRIHSPPPLNTGHHDHELRKGSSLVETLLSMQESEPDCYSYEVIKTILIVSIYIVYRQLTFYFSLFIYNLSIVQSANIYAAHTTAVQK</sequence>
<organism evidence="1 2">
    <name type="scientific">Turnera subulata</name>
    <dbReference type="NCBI Taxonomy" id="218843"/>
    <lineage>
        <taxon>Eukaryota</taxon>
        <taxon>Viridiplantae</taxon>
        <taxon>Streptophyta</taxon>
        <taxon>Embryophyta</taxon>
        <taxon>Tracheophyta</taxon>
        <taxon>Spermatophyta</taxon>
        <taxon>Magnoliopsida</taxon>
        <taxon>eudicotyledons</taxon>
        <taxon>Gunneridae</taxon>
        <taxon>Pentapetalae</taxon>
        <taxon>rosids</taxon>
        <taxon>fabids</taxon>
        <taxon>Malpighiales</taxon>
        <taxon>Passifloraceae</taxon>
        <taxon>Turnera</taxon>
    </lineage>
</organism>
<dbReference type="OrthoDB" id="1055148at2759"/>
<reference evidence="1" key="2">
    <citation type="journal article" date="2023" name="Plants (Basel)">
        <title>Annotation of the Turnera subulata (Passifloraceae) Draft Genome Reveals the S-Locus Evolved after the Divergence of Turneroideae from Passifloroideae in a Stepwise Manner.</title>
        <authorList>
            <person name="Henning P.M."/>
            <person name="Roalson E.H."/>
            <person name="Mir W."/>
            <person name="McCubbin A.G."/>
            <person name="Shore J.S."/>
        </authorList>
    </citation>
    <scope>NUCLEOTIDE SEQUENCE</scope>
    <source>
        <strain evidence="1">F60SS</strain>
    </source>
</reference>